<reference evidence="1 2" key="1">
    <citation type="submission" date="2016-08" db="EMBL/GenBank/DDBJ databases">
        <title>A new outlook on sporulation: Clostridium algidixylanolyticum.</title>
        <authorList>
            <person name="Poppleton D.I."/>
            <person name="Gribaldo S."/>
        </authorList>
    </citation>
    <scope>NUCLEOTIDE SEQUENCE [LARGE SCALE GENOMIC DNA]</scope>
    <source>
        <strain evidence="1 2">SPL73</strain>
    </source>
</reference>
<dbReference type="RefSeq" id="WP_243117234.1">
    <property type="nucleotide sequence ID" value="NZ_MCIA01000030.1"/>
</dbReference>
<protein>
    <submittedName>
        <fullName evidence="1">Uncharacterized protein</fullName>
    </submittedName>
</protein>
<sequence length="167" mass="19763">MNEVITRFQESLCKSKLNFSIKPILIGGMAMEYYGIRKSGADIDLIITDEDYKDLAKQNPEKQKDLFGDLGLVIDKFEIWRSIAHLDYDFYKKDAIEEDQALIISIDRLLWSRVCAMEVEKYRNDLMLLKDYYYKNYTNQKFHEEARLHEKSYEKIKGAIFGGKYED</sequence>
<accession>A0A419SZG9</accession>
<evidence type="ECO:0000313" key="2">
    <source>
        <dbReference type="Proteomes" id="UP000284277"/>
    </source>
</evidence>
<organism evidence="1 2">
    <name type="scientific">Lacrimispora algidixylanolytica</name>
    <dbReference type="NCBI Taxonomy" id="94868"/>
    <lineage>
        <taxon>Bacteria</taxon>
        <taxon>Bacillati</taxon>
        <taxon>Bacillota</taxon>
        <taxon>Clostridia</taxon>
        <taxon>Lachnospirales</taxon>
        <taxon>Lachnospiraceae</taxon>
        <taxon>Lacrimispora</taxon>
    </lineage>
</organism>
<evidence type="ECO:0000313" key="1">
    <source>
        <dbReference type="EMBL" id="RKD30670.1"/>
    </source>
</evidence>
<name>A0A419SZG9_9FIRM</name>
<dbReference type="EMBL" id="MCIA01000030">
    <property type="protein sequence ID" value="RKD30670.1"/>
    <property type="molecule type" value="Genomic_DNA"/>
</dbReference>
<gene>
    <name evidence="1" type="ORF">BET01_04950</name>
</gene>
<keyword evidence="2" id="KW-1185">Reference proteome</keyword>
<comment type="caution">
    <text evidence="1">The sequence shown here is derived from an EMBL/GenBank/DDBJ whole genome shotgun (WGS) entry which is preliminary data.</text>
</comment>
<dbReference type="Proteomes" id="UP000284277">
    <property type="component" value="Unassembled WGS sequence"/>
</dbReference>
<dbReference type="AlphaFoldDB" id="A0A419SZG9"/>
<proteinExistence type="predicted"/>